<feature type="region of interest" description="Disordered" evidence="4">
    <location>
        <begin position="1"/>
        <end position="25"/>
    </location>
</feature>
<dbReference type="GO" id="GO:0043022">
    <property type="term" value="F:ribosome binding"/>
    <property type="evidence" value="ECO:0007669"/>
    <property type="project" value="InterPro"/>
</dbReference>
<dbReference type="Gene3D" id="3.10.50.20">
    <property type="entry name" value="Cloacin immunity protein"/>
    <property type="match status" value="1"/>
</dbReference>
<feature type="domain" description="Pyosin/cloacin translocation" evidence="5">
    <location>
        <begin position="157"/>
        <end position="287"/>
    </location>
</feature>
<dbReference type="InterPro" id="IPR036528">
    <property type="entry name" value="Cloacn_immnty_sf"/>
</dbReference>
<dbReference type="GO" id="GO:0016788">
    <property type="term" value="F:hydrolase activity, acting on ester bonds"/>
    <property type="evidence" value="ECO:0007669"/>
    <property type="project" value="InterPro"/>
</dbReference>
<dbReference type="SUPFAM" id="SSF69369">
    <property type="entry name" value="Cloacin translocation domain"/>
    <property type="match status" value="1"/>
</dbReference>
<dbReference type="GO" id="GO:0003723">
    <property type="term" value="F:RNA binding"/>
    <property type="evidence" value="ECO:0007669"/>
    <property type="project" value="InterPro"/>
</dbReference>
<dbReference type="AlphaFoldDB" id="A0AAP2WGQ3"/>
<dbReference type="GO" id="GO:0015643">
    <property type="term" value="F:toxic substance binding"/>
    <property type="evidence" value="ECO:0007669"/>
    <property type="project" value="InterPro"/>
</dbReference>
<protein>
    <submittedName>
        <fullName evidence="7">Detoxification</fullName>
    </submittedName>
</protein>
<evidence type="ECO:0000313" key="7">
    <source>
        <dbReference type="EMBL" id="MCF5654422.1"/>
    </source>
</evidence>
<dbReference type="SUPFAM" id="SSF54552">
    <property type="entry name" value="Colicin E3 immunity protein"/>
    <property type="match status" value="1"/>
</dbReference>
<name>A0AAP2WGQ3_9PSED</name>
<evidence type="ECO:0000313" key="8">
    <source>
        <dbReference type="Proteomes" id="UP000814126"/>
    </source>
</evidence>
<evidence type="ECO:0000256" key="4">
    <source>
        <dbReference type="SAM" id="MobiDB-lite"/>
    </source>
</evidence>
<organism evidence="7 8">
    <name type="scientific">Pseudomonas poae</name>
    <dbReference type="NCBI Taxonomy" id="200451"/>
    <lineage>
        <taxon>Bacteria</taxon>
        <taxon>Pseudomonadati</taxon>
        <taxon>Pseudomonadota</taxon>
        <taxon>Gammaproteobacteria</taxon>
        <taxon>Pseudomonadales</taxon>
        <taxon>Pseudomonadaceae</taxon>
        <taxon>Pseudomonas</taxon>
    </lineage>
</organism>
<dbReference type="InterPro" id="IPR009105">
    <property type="entry name" value="Colicin_E3_ribonuclease"/>
</dbReference>
<evidence type="ECO:0000256" key="2">
    <source>
        <dbReference type="ARBA" id="ARBA00023022"/>
    </source>
</evidence>
<dbReference type="Pfam" id="PF03513">
    <property type="entry name" value="Cloacin_immun"/>
    <property type="match status" value="1"/>
</dbReference>
<gene>
    <name evidence="7" type="ORF">GIV46_05260</name>
</gene>
<dbReference type="GO" id="GO:0031640">
    <property type="term" value="P:killing of cells of another organism"/>
    <property type="evidence" value="ECO:0007669"/>
    <property type="project" value="UniProtKB-KW"/>
</dbReference>
<dbReference type="EMBL" id="WJZX01000010">
    <property type="protein sequence ID" value="MCF5654422.1"/>
    <property type="molecule type" value="Genomic_DNA"/>
</dbReference>
<dbReference type="InterPro" id="IPR003063">
    <property type="entry name" value="Cloacn_immnty_fam"/>
</dbReference>
<dbReference type="PRINTS" id="PR01296">
    <property type="entry name" value="CLOACNIMMNTY"/>
</dbReference>
<evidence type="ECO:0000259" key="6">
    <source>
        <dbReference type="Pfam" id="PF09000"/>
    </source>
</evidence>
<dbReference type="Proteomes" id="UP000814126">
    <property type="component" value="Unassembled WGS sequence"/>
</dbReference>
<dbReference type="InterPro" id="IPR036725">
    <property type="entry name" value="ColE3_ribonuclease_sf"/>
</dbReference>
<keyword evidence="2" id="KW-0044">Antibiotic</keyword>
<evidence type="ECO:0000256" key="1">
    <source>
        <dbReference type="ARBA" id="ARBA00022529"/>
    </source>
</evidence>
<keyword evidence="1" id="KW-0929">Antimicrobial</keyword>
<reference evidence="7" key="1">
    <citation type="submission" date="2019-11" db="EMBL/GenBank/DDBJ databases">
        <title>Epiphytic Pseudomonas syringae from cherry orchards.</title>
        <authorList>
            <person name="Hulin M.T."/>
        </authorList>
    </citation>
    <scope>NUCLEOTIDE SEQUENCE</scope>
    <source>
        <strain evidence="7">PA-2-1F</strain>
    </source>
</reference>
<dbReference type="Gene3D" id="3.10.380.10">
    <property type="entry name" value="Colicin E3-like ribonuclease domain"/>
    <property type="match status" value="1"/>
</dbReference>
<keyword evidence="3" id="KW-0078">Bacteriocin</keyword>
<dbReference type="GO" id="GO:0042742">
    <property type="term" value="P:defense response to bacterium"/>
    <property type="evidence" value="ECO:0007669"/>
    <property type="project" value="UniProtKB-KW"/>
</dbReference>
<dbReference type="InterPro" id="IPR036302">
    <property type="entry name" value="Pyosin/cloacin_T_dom_sf"/>
</dbReference>
<feature type="domain" description="Colicin E3-like ribonuclease" evidence="6">
    <location>
        <begin position="301"/>
        <end position="377"/>
    </location>
</feature>
<comment type="caution">
    <text evidence="7">The sequence shown here is derived from an EMBL/GenBank/DDBJ whole genome shotgun (WGS) entry which is preliminary data.</text>
</comment>
<dbReference type="Pfam" id="PF09000">
    <property type="entry name" value="Cytotoxic"/>
    <property type="match status" value="1"/>
</dbReference>
<dbReference type="InterPro" id="IPR016128">
    <property type="entry name" value="Pyosin/cloacin_T_dom"/>
</dbReference>
<sequence length="472" mass="52376">MSERFYPPTEEDLRKRRILTPQPSRVPYSPSVDFFEPSPAPVPEPAKPPGCVFIKPCQLPDGVTHYFNPAGYVPLELIKEYGHLSLLGGREVDSRGAVALRKISGSTLPAGLGQLALRSAVWESAATAVGSVAGGLLTGLVALAWPSALGDSALYSEEQLRSMQRARSQMRLHIEQREDGTLKGYGFYTGNHAAWQMIDVVQFQSRGDQFVADLGEGVELIWTPAVDPSDTLGIPALEAAPQAPVIWIYPPTEKAAQILVNPIYPPQYRDFILVFPVESGVRPLYVVVSVRAGDHKYHKAPNTEQITGFENLIKAKPMTPRQGGAGLRERWVEEKGRRIYEWDSQHGELEVYLASDGSHIGAFSHLTGEQLKGPKKKEISKNTCEGNMGLKVRLEWFDRTTERLCGMEDSADLGDDYSVISKLGLSVSEDINNGMFELRPEWLSLIQTRFSHEIALSENDYFIAFDYENANE</sequence>
<evidence type="ECO:0000259" key="5">
    <source>
        <dbReference type="Pfam" id="PF06958"/>
    </source>
</evidence>
<dbReference type="Pfam" id="PF06958">
    <property type="entry name" value="Pyocin_S"/>
    <property type="match status" value="1"/>
</dbReference>
<proteinExistence type="predicted"/>
<dbReference type="SUPFAM" id="SSF63840">
    <property type="entry name" value="Ribonuclease domain of colicin E3"/>
    <property type="match status" value="1"/>
</dbReference>
<dbReference type="GO" id="GO:0030153">
    <property type="term" value="P:bacteriocin immunity"/>
    <property type="evidence" value="ECO:0007669"/>
    <property type="project" value="InterPro"/>
</dbReference>
<accession>A0AAP2WGQ3</accession>
<evidence type="ECO:0000256" key="3">
    <source>
        <dbReference type="ARBA" id="ARBA00023048"/>
    </source>
</evidence>